<keyword evidence="9" id="KW-1185">Reference proteome</keyword>
<reference evidence="8" key="2">
    <citation type="submission" date="2021-09" db="EMBL/GenBank/DDBJ databases">
        <authorList>
            <person name="Jia N."/>
            <person name="Wang J."/>
            <person name="Shi W."/>
            <person name="Du L."/>
            <person name="Sun Y."/>
            <person name="Zhan W."/>
            <person name="Jiang J."/>
            <person name="Wang Q."/>
            <person name="Zhang B."/>
            <person name="Ji P."/>
            <person name="Sakyi L.B."/>
            <person name="Cui X."/>
            <person name="Yuan T."/>
            <person name="Jiang B."/>
            <person name="Yang W."/>
            <person name="Lam T.T.-Y."/>
            <person name="Chang Q."/>
            <person name="Ding S."/>
            <person name="Wang X."/>
            <person name="Zhu J."/>
            <person name="Ruan X."/>
            <person name="Zhao L."/>
            <person name="Wei J."/>
            <person name="Que T."/>
            <person name="Du C."/>
            <person name="Cheng J."/>
            <person name="Dai P."/>
            <person name="Han X."/>
            <person name="Huang E."/>
            <person name="Gao Y."/>
            <person name="Liu J."/>
            <person name="Shao H."/>
            <person name="Ye R."/>
            <person name="Li L."/>
            <person name="Wei W."/>
            <person name="Wang X."/>
            <person name="Wang C."/>
            <person name="Huo Q."/>
            <person name="Li W."/>
            <person name="Guo W."/>
            <person name="Chen H."/>
            <person name="Chen S."/>
            <person name="Zhou L."/>
            <person name="Zhou L."/>
            <person name="Ni X."/>
            <person name="Tian J."/>
            <person name="Zhou Y."/>
            <person name="Sheng Y."/>
            <person name="Liu T."/>
            <person name="Pan Y."/>
            <person name="Xia L."/>
            <person name="Li J."/>
            <person name="Zhao F."/>
            <person name="Cao W."/>
        </authorList>
    </citation>
    <scope>NUCLEOTIDE SEQUENCE</scope>
    <source>
        <strain evidence="8">Rmic-2018</strain>
        <tissue evidence="8">Larvae</tissue>
    </source>
</reference>
<protein>
    <recommendedName>
        <fullName evidence="7">Peptidase C1A propeptide domain-containing protein</fullName>
    </recommendedName>
</protein>
<feature type="signal peptide" evidence="6">
    <location>
        <begin position="1"/>
        <end position="18"/>
    </location>
</feature>
<evidence type="ECO:0000256" key="3">
    <source>
        <dbReference type="ARBA" id="ARBA00022801"/>
    </source>
</evidence>
<gene>
    <name evidence="8" type="ORF">HPB51_027118</name>
</gene>
<evidence type="ECO:0000256" key="5">
    <source>
        <dbReference type="ARBA" id="ARBA00023157"/>
    </source>
</evidence>
<feature type="domain" description="Peptidase C1A propeptide" evidence="7">
    <location>
        <begin position="34"/>
        <end position="72"/>
    </location>
</feature>
<dbReference type="InterPro" id="IPR038765">
    <property type="entry name" value="Papain-like_cys_pep_sf"/>
</dbReference>
<dbReference type="Proteomes" id="UP000821866">
    <property type="component" value="Unassembled WGS sequence"/>
</dbReference>
<evidence type="ECO:0000256" key="2">
    <source>
        <dbReference type="ARBA" id="ARBA00022729"/>
    </source>
</evidence>
<evidence type="ECO:0000256" key="1">
    <source>
        <dbReference type="ARBA" id="ARBA00022670"/>
    </source>
</evidence>
<dbReference type="GO" id="GO:0004197">
    <property type="term" value="F:cysteine-type endopeptidase activity"/>
    <property type="evidence" value="ECO:0007669"/>
    <property type="project" value="InterPro"/>
</dbReference>
<dbReference type="EMBL" id="JABSTU010003688">
    <property type="protein sequence ID" value="KAH7964645.1"/>
    <property type="molecule type" value="Genomic_DNA"/>
</dbReference>
<dbReference type="InterPro" id="IPR012599">
    <property type="entry name" value="Propeptide_C1A"/>
</dbReference>
<keyword evidence="5" id="KW-1015">Disulfide bond</keyword>
<dbReference type="GO" id="GO:0006508">
    <property type="term" value="P:proteolysis"/>
    <property type="evidence" value="ECO:0007669"/>
    <property type="project" value="UniProtKB-KW"/>
</dbReference>
<dbReference type="AlphaFoldDB" id="A0A9J6D134"/>
<dbReference type="Pfam" id="PF08127">
    <property type="entry name" value="Propeptide_C1"/>
    <property type="match status" value="1"/>
</dbReference>
<keyword evidence="1" id="KW-0645">Protease</keyword>
<dbReference type="Gene3D" id="3.90.70.10">
    <property type="entry name" value="Cysteine proteinases"/>
    <property type="match status" value="1"/>
</dbReference>
<name>A0A9J6D134_RHIMP</name>
<reference evidence="8" key="1">
    <citation type="journal article" date="2020" name="Cell">
        <title>Large-Scale Comparative Analyses of Tick Genomes Elucidate Their Genetic Diversity and Vector Capacities.</title>
        <authorList>
            <consortium name="Tick Genome and Microbiome Consortium (TIGMIC)"/>
            <person name="Jia N."/>
            <person name="Wang J."/>
            <person name="Shi W."/>
            <person name="Du L."/>
            <person name="Sun Y."/>
            <person name="Zhan W."/>
            <person name="Jiang J.F."/>
            <person name="Wang Q."/>
            <person name="Zhang B."/>
            <person name="Ji P."/>
            <person name="Bell-Sakyi L."/>
            <person name="Cui X.M."/>
            <person name="Yuan T.T."/>
            <person name="Jiang B.G."/>
            <person name="Yang W.F."/>
            <person name="Lam T.T."/>
            <person name="Chang Q.C."/>
            <person name="Ding S.J."/>
            <person name="Wang X.J."/>
            <person name="Zhu J.G."/>
            <person name="Ruan X.D."/>
            <person name="Zhao L."/>
            <person name="Wei J.T."/>
            <person name="Ye R.Z."/>
            <person name="Que T.C."/>
            <person name="Du C.H."/>
            <person name="Zhou Y.H."/>
            <person name="Cheng J.X."/>
            <person name="Dai P.F."/>
            <person name="Guo W.B."/>
            <person name="Han X.H."/>
            <person name="Huang E.J."/>
            <person name="Li L.F."/>
            <person name="Wei W."/>
            <person name="Gao Y.C."/>
            <person name="Liu J.Z."/>
            <person name="Shao H.Z."/>
            <person name="Wang X."/>
            <person name="Wang C.C."/>
            <person name="Yang T.C."/>
            <person name="Huo Q.B."/>
            <person name="Li W."/>
            <person name="Chen H.Y."/>
            <person name="Chen S.E."/>
            <person name="Zhou L.G."/>
            <person name="Ni X.B."/>
            <person name="Tian J.H."/>
            <person name="Sheng Y."/>
            <person name="Liu T."/>
            <person name="Pan Y.S."/>
            <person name="Xia L.Y."/>
            <person name="Li J."/>
            <person name="Zhao F."/>
            <person name="Cao W.C."/>
        </authorList>
    </citation>
    <scope>NUCLEOTIDE SEQUENCE</scope>
    <source>
        <strain evidence="8">Rmic-2018</strain>
    </source>
</reference>
<keyword evidence="4" id="KW-0788">Thiol protease</keyword>
<accession>A0A9J6D134</accession>
<proteinExistence type="predicted"/>
<feature type="chain" id="PRO_5039897931" description="Peptidase C1A propeptide domain-containing protein" evidence="6">
    <location>
        <begin position="19"/>
        <end position="125"/>
    </location>
</feature>
<evidence type="ECO:0000313" key="8">
    <source>
        <dbReference type="EMBL" id="KAH7964645.1"/>
    </source>
</evidence>
<evidence type="ECO:0000259" key="7">
    <source>
        <dbReference type="Pfam" id="PF08127"/>
    </source>
</evidence>
<organism evidence="8 9">
    <name type="scientific">Rhipicephalus microplus</name>
    <name type="common">Cattle tick</name>
    <name type="synonym">Boophilus microplus</name>
    <dbReference type="NCBI Taxonomy" id="6941"/>
    <lineage>
        <taxon>Eukaryota</taxon>
        <taxon>Metazoa</taxon>
        <taxon>Ecdysozoa</taxon>
        <taxon>Arthropoda</taxon>
        <taxon>Chelicerata</taxon>
        <taxon>Arachnida</taxon>
        <taxon>Acari</taxon>
        <taxon>Parasitiformes</taxon>
        <taxon>Ixodida</taxon>
        <taxon>Ixodoidea</taxon>
        <taxon>Ixodidae</taxon>
        <taxon>Rhipicephalinae</taxon>
        <taxon>Rhipicephalus</taxon>
        <taxon>Boophilus</taxon>
    </lineage>
</organism>
<dbReference type="VEuPathDB" id="VectorBase:LOC119184560"/>
<evidence type="ECO:0000256" key="6">
    <source>
        <dbReference type="SAM" id="SignalP"/>
    </source>
</evidence>
<keyword evidence="2 6" id="KW-0732">Signal</keyword>
<evidence type="ECO:0000313" key="9">
    <source>
        <dbReference type="Proteomes" id="UP000821866"/>
    </source>
</evidence>
<keyword evidence="3" id="KW-0378">Hydrolase</keyword>
<dbReference type="SUPFAM" id="SSF54001">
    <property type="entry name" value="Cysteine proteinases"/>
    <property type="match status" value="1"/>
</dbReference>
<sequence length="125" mass="14306">MRTPVVVYLLSTVAFAVSEDAWRYMIPDETDAFSDKMIQYINYLNTTWKAGRNPGFEDPAYVCRLLGVHPENQRYRLPERRLHLSSLGPLPENFDSRENWPECTTIDFGDVELAACCGKNSGLRS</sequence>
<comment type="caution">
    <text evidence="8">The sequence shown here is derived from an EMBL/GenBank/DDBJ whole genome shotgun (WGS) entry which is preliminary data.</text>
</comment>
<evidence type="ECO:0000256" key="4">
    <source>
        <dbReference type="ARBA" id="ARBA00022807"/>
    </source>
</evidence>